<dbReference type="Gramene" id="XM_028350258.1">
    <property type="protein sequence ID" value="XP_028206059.1"/>
    <property type="gene ID" value="LOC114389558"/>
</dbReference>
<dbReference type="GO" id="GO:0016042">
    <property type="term" value="P:lipid catabolic process"/>
    <property type="evidence" value="ECO:0007669"/>
    <property type="project" value="UniProtKB-KW"/>
</dbReference>
<proteinExistence type="inferred from homology"/>
<dbReference type="SUPFAM" id="SSF53474">
    <property type="entry name" value="alpha/beta-Hydrolases"/>
    <property type="match status" value="1"/>
</dbReference>
<dbReference type="EMBL" id="QZWG01000002">
    <property type="protein sequence ID" value="RZC24949.1"/>
    <property type="molecule type" value="Genomic_DNA"/>
</dbReference>
<feature type="domain" description="Fungal lipase-type" evidence="9">
    <location>
        <begin position="206"/>
        <end position="357"/>
    </location>
</feature>
<dbReference type="Gene3D" id="3.40.50.1820">
    <property type="entry name" value="alpha/beta hydrolase"/>
    <property type="match status" value="1"/>
</dbReference>
<keyword evidence="4" id="KW-0934">Plastid</keyword>
<dbReference type="InterPro" id="IPR029058">
    <property type="entry name" value="AB_hydrolase_fold"/>
</dbReference>
<dbReference type="Pfam" id="PF01764">
    <property type="entry name" value="Lipase_3"/>
    <property type="match status" value="1"/>
</dbReference>
<evidence type="ECO:0000256" key="1">
    <source>
        <dbReference type="ARBA" id="ARBA00004229"/>
    </source>
</evidence>
<keyword evidence="6" id="KW-0809">Transit peptide</keyword>
<evidence type="ECO:0000256" key="3">
    <source>
        <dbReference type="ARBA" id="ARBA00022528"/>
    </source>
</evidence>
<evidence type="ECO:0000313" key="10">
    <source>
        <dbReference type="EMBL" id="RZC24948.1"/>
    </source>
</evidence>
<dbReference type="GO" id="GO:0008970">
    <property type="term" value="F:phospholipase A1 activity"/>
    <property type="evidence" value="ECO:0007669"/>
    <property type="project" value="UniProtKB-ARBA"/>
</dbReference>
<comment type="subcellular location">
    <subcellularLocation>
        <location evidence="1">Plastid</location>
        <location evidence="1">Chloroplast</location>
    </subcellularLocation>
</comment>
<evidence type="ECO:0000256" key="8">
    <source>
        <dbReference type="ARBA" id="ARBA00023098"/>
    </source>
</evidence>
<organism evidence="11 12">
    <name type="scientific">Glycine soja</name>
    <name type="common">Wild soybean</name>
    <dbReference type="NCBI Taxonomy" id="3848"/>
    <lineage>
        <taxon>Eukaryota</taxon>
        <taxon>Viridiplantae</taxon>
        <taxon>Streptophyta</taxon>
        <taxon>Embryophyta</taxon>
        <taxon>Tracheophyta</taxon>
        <taxon>Spermatophyta</taxon>
        <taxon>Magnoliopsida</taxon>
        <taxon>eudicotyledons</taxon>
        <taxon>Gunneridae</taxon>
        <taxon>Pentapetalae</taxon>
        <taxon>rosids</taxon>
        <taxon>fabids</taxon>
        <taxon>Fabales</taxon>
        <taxon>Fabaceae</taxon>
        <taxon>Papilionoideae</taxon>
        <taxon>50 kb inversion clade</taxon>
        <taxon>NPAAA clade</taxon>
        <taxon>indigoferoid/millettioid clade</taxon>
        <taxon>Phaseoleae</taxon>
        <taxon>Glycine</taxon>
        <taxon>Glycine subgen. Soja</taxon>
    </lineage>
</organism>
<evidence type="ECO:0000313" key="11">
    <source>
        <dbReference type="EMBL" id="RZC24949.1"/>
    </source>
</evidence>
<reference evidence="11 12" key="1">
    <citation type="submission" date="2018-09" db="EMBL/GenBank/DDBJ databases">
        <title>A high-quality reference genome of wild soybean provides a powerful tool to mine soybean genomes.</title>
        <authorList>
            <person name="Xie M."/>
            <person name="Chung C.Y.L."/>
            <person name="Li M.-W."/>
            <person name="Wong F.-L."/>
            <person name="Chan T.-F."/>
            <person name="Lam H.-M."/>
        </authorList>
    </citation>
    <scope>NUCLEOTIDE SEQUENCE [LARGE SCALE GENOMIC DNA]</scope>
    <source>
        <strain evidence="12">cv. W05</strain>
        <tissue evidence="11">Hypocotyl of etiolated seedlings</tissue>
    </source>
</reference>
<evidence type="ECO:0000256" key="6">
    <source>
        <dbReference type="ARBA" id="ARBA00022946"/>
    </source>
</evidence>
<evidence type="ECO:0000256" key="4">
    <source>
        <dbReference type="ARBA" id="ARBA00022640"/>
    </source>
</evidence>
<evidence type="ECO:0000313" key="12">
    <source>
        <dbReference type="Proteomes" id="UP000289340"/>
    </source>
</evidence>
<evidence type="ECO:0000256" key="7">
    <source>
        <dbReference type="ARBA" id="ARBA00022963"/>
    </source>
</evidence>
<keyword evidence="7" id="KW-0442">Lipid degradation</keyword>
<evidence type="ECO:0000256" key="5">
    <source>
        <dbReference type="ARBA" id="ARBA00022801"/>
    </source>
</evidence>
<evidence type="ECO:0000256" key="2">
    <source>
        <dbReference type="ARBA" id="ARBA00010701"/>
    </source>
</evidence>
<comment type="similarity">
    <text evidence="2">Belongs to the AB hydrolase superfamily. Lipase family.</text>
</comment>
<gene>
    <name evidence="11" type="ORF">D0Y65_003898</name>
</gene>
<dbReference type="GO" id="GO:0009507">
    <property type="term" value="C:chloroplast"/>
    <property type="evidence" value="ECO:0007669"/>
    <property type="project" value="UniProtKB-SubCell"/>
</dbReference>
<dbReference type="PANTHER" id="PTHR31403">
    <property type="entry name" value="PHOSPHOLIPASE A1-IBETA2, CHLOROPLASTIC"/>
    <property type="match status" value="1"/>
</dbReference>
<dbReference type="AlphaFoldDB" id="A0A445LNT2"/>
<dbReference type="InterPro" id="IPR002921">
    <property type="entry name" value="Fungal_lipase-type"/>
</dbReference>
<evidence type="ECO:0000259" key="9">
    <source>
        <dbReference type="Pfam" id="PF01764"/>
    </source>
</evidence>
<accession>A0A445LNT2</accession>
<keyword evidence="3" id="KW-0150">Chloroplast</keyword>
<dbReference type="PANTHER" id="PTHR31403:SF51">
    <property type="entry name" value="PHOSPHOLIPASE A1-IGAMMA2, CHLOROPLASTIC"/>
    <property type="match status" value="1"/>
</dbReference>
<dbReference type="CDD" id="cd00519">
    <property type="entry name" value="Lipase_3"/>
    <property type="match status" value="1"/>
</dbReference>
<sequence>MAASFSSMLIIPSSKISYEASLGGLSFHNFLTAKSPPLKRNQKSIKVVTRDNHSPLVDDLMIEVQEHEHEHATLHQKDLSEMWRQIHGEKNWEGLLEPMDPLLRSEVIRYGELAQACHDAFDYEPFSRYCGTCRFEEEKFFSSLGMTHHGYKVTRYIHLTANTDFLLKWLIHSKWPTAMGSKVNWGGYVAVSNDDTSRCLGRRDIVIAWRGTTTHLEGEKDLRSSLTPVSSKGIPCHDDGVKVDNGFLDMYTGKDETSEYCQHSARDHVLREVKRLMDMYSEEEVSITVTGHSLGSALAILSAYDIVEKGLDRGVPVSVMSFSGPAVGNKSFHKRLKKLGIKVLRVINANDWVPWFSLWLPPFQYYHVGVELKLDNNKSPFLKHDVDCAHNLEVLLHLLDGYHGERGEFMLASDRDHALVNKGGDFLKESYLVPPNWWQDENKGLKRSSDGRWVQPERTIEVDGYP</sequence>
<comment type="caution">
    <text evidence="11">The sequence shown here is derived from an EMBL/GenBank/DDBJ whole genome shotgun (WGS) entry which is preliminary data.</text>
</comment>
<dbReference type="EMBL" id="QZWG01000002">
    <property type="protein sequence ID" value="RZC24948.1"/>
    <property type="molecule type" value="Genomic_DNA"/>
</dbReference>
<name>A0A445LNT2_GLYSO</name>
<keyword evidence="12" id="KW-1185">Reference proteome</keyword>
<protein>
    <submittedName>
        <fullName evidence="10">Phospholipase A1-Igamma1, chloroplastic isoform A</fullName>
    </submittedName>
    <submittedName>
        <fullName evidence="11">Phospholipase A1-Igamma1, chloroplastic isoform B</fullName>
    </submittedName>
</protein>
<dbReference type="SMR" id="A0A445LNT2"/>
<dbReference type="GO" id="GO:0047714">
    <property type="term" value="F:galactolipase activity"/>
    <property type="evidence" value="ECO:0007669"/>
    <property type="project" value="UniProtKB-ARBA"/>
</dbReference>
<dbReference type="Proteomes" id="UP000289340">
    <property type="component" value="Chromosome 2"/>
</dbReference>
<keyword evidence="5" id="KW-0378">Hydrolase</keyword>
<dbReference type="FunFam" id="3.40.50.1820:FF:000065">
    <property type="entry name" value="Phospholipase A1-II 3"/>
    <property type="match status" value="1"/>
</dbReference>
<keyword evidence="8" id="KW-0443">Lipid metabolism</keyword>